<organism evidence="2">
    <name type="scientific">viral metagenome</name>
    <dbReference type="NCBI Taxonomy" id="1070528"/>
    <lineage>
        <taxon>unclassified sequences</taxon>
        <taxon>metagenomes</taxon>
        <taxon>organismal metagenomes</taxon>
    </lineage>
</organism>
<accession>A0A6C0IYP3</accession>
<dbReference type="EMBL" id="MN740283">
    <property type="protein sequence ID" value="QHT97699.1"/>
    <property type="molecule type" value="Genomic_DNA"/>
</dbReference>
<protein>
    <submittedName>
        <fullName evidence="2">Uncharacterized protein</fullName>
    </submittedName>
</protein>
<evidence type="ECO:0000256" key="1">
    <source>
        <dbReference type="SAM" id="MobiDB-lite"/>
    </source>
</evidence>
<evidence type="ECO:0000313" key="2">
    <source>
        <dbReference type="EMBL" id="QHT97699.1"/>
    </source>
</evidence>
<proteinExistence type="predicted"/>
<name>A0A6C0IYP3_9ZZZZ</name>
<reference evidence="2" key="1">
    <citation type="journal article" date="2020" name="Nature">
        <title>Giant virus diversity and host interactions through global metagenomics.</title>
        <authorList>
            <person name="Schulz F."/>
            <person name="Roux S."/>
            <person name="Paez-Espino D."/>
            <person name="Jungbluth S."/>
            <person name="Walsh D.A."/>
            <person name="Denef V.J."/>
            <person name="McMahon K.D."/>
            <person name="Konstantinidis K.T."/>
            <person name="Eloe-Fadrosh E.A."/>
            <person name="Kyrpides N.C."/>
            <person name="Woyke T."/>
        </authorList>
    </citation>
    <scope>NUCLEOTIDE SEQUENCE</scope>
    <source>
        <strain evidence="2">GVMAG-M-3300025572-1</strain>
    </source>
</reference>
<dbReference type="AlphaFoldDB" id="A0A6C0IYP3"/>
<feature type="region of interest" description="Disordered" evidence="1">
    <location>
        <begin position="71"/>
        <end position="99"/>
    </location>
</feature>
<sequence length="99" mass="10705">MEKWSGQFNSIQYPPGVASGQIEVDLQTNENGFVQSPGYTTSFKVNYTGIFRSGQVLTGTADVQERSISASLASSEAHSSRVRGGSRHGQGNLFQFESL</sequence>